<dbReference type="EMBL" id="JACHHZ010000008">
    <property type="protein sequence ID" value="MBB6096526.1"/>
    <property type="molecule type" value="Genomic_DNA"/>
</dbReference>
<sequence length="154" mass="15428">MIYLLALLIGIVAGLRAMTAPAAFAWGAHLGVLKVQGSLVAFMGFAWTPWIFTVLALAELVTDQLPTTPSRTVPVQFGTRILSGALCGAAIGVTGGSLWAGAIAGIIGAVIGTLGGRAARARLAAAFGKDRPAAIIEDIVAIGGAALLLLAVPG</sequence>
<reference evidence="2 3" key="1">
    <citation type="submission" date="2020-08" db="EMBL/GenBank/DDBJ databases">
        <title>Genomic Encyclopedia of Type Strains, Phase IV (KMG-IV): sequencing the most valuable type-strain genomes for metagenomic binning, comparative biology and taxonomic classification.</title>
        <authorList>
            <person name="Goeker M."/>
        </authorList>
    </citation>
    <scope>NUCLEOTIDE SEQUENCE [LARGE SCALE GENOMIC DNA]</scope>
    <source>
        <strain evidence="2 3">DSM 26723</strain>
    </source>
</reference>
<dbReference type="AlphaFoldDB" id="A0A841HUD7"/>
<evidence type="ECO:0000313" key="2">
    <source>
        <dbReference type="EMBL" id="MBB6096526.1"/>
    </source>
</evidence>
<protein>
    <submittedName>
        <fullName evidence="2">Putative membrane protein</fullName>
    </submittedName>
</protein>
<accession>A0A841HUD7</accession>
<organism evidence="2 3">
    <name type="scientific">Povalibacter uvarum</name>
    <dbReference type="NCBI Taxonomy" id="732238"/>
    <lineage>
        <taxon>Bacteria</taxon>
        <taxon>Pseudomonadati</taxon>
        <taxon>Pseudomonadota</taxon>
        <taxon>Gammaproteobacteria</taxon>
        <taxon>Steroidobacterales</taxon>
        <taxon>Steroidobacteraceae</taxon>
        <taxon>Povalibacter</taxon>
    </lineage>
</organism>
<keyword evidence="1" id="KW-0472">Membrane</keyword>
<feature type="transmembrane region" description="Helical" evidence="1">
    <location>
        <begin position="131"/>
        <end position="152"/>
    </location>
</feature>
<keyword evidence="1" id="KW-1133">Transmembrane helix</keyword>
<dbReference type="RefSeq" id="WP_184335915.1">
    <property type="nucleotide sequence ID" value="NZ_JACHHZ010000008.1"/>
</dbReference>
<dbReference type="Proteomes" id="UP000588068">
    <property type="component" value="Unassembled WGS sequence"/>
</dbReference>
<evidence type="ECO:0000256" key="1">
    <source>
        <dbReference type="SAM" id="Phobius"/>
    </source>
</evidence>
<feature type="transmembrane region" description="Helical" evidence="1">
    <location>
        <begin position="37"/>
        <end position="61"/>
    </location>
</feature>
<keyword evidence="3" id="KW-1185">Reference proteome</keyword>
<proteinExistence type="predicted"/>
<name>A0A841HUD7_9GAMM</name>
<gene>
    <name evidence="2" type="ORF">HNQ60_005448</name>
</gene>
<comment type="caution">
    <text evidence="2">The sequence shown here is derived from an EMBL/GenBank/DDBJ whole genome shotgun (WGS) entry which is preliminary data.</text>
</comment>
<keyword evidence="1" id="KW-0812">Transmembrane</keyword>
<evidence type="ECO:0000313" key="3">
    <source>
        <dbReference type="Proteomes" id="UP000588068"/>
    </source>
</evidence>
<feature type="transmembrane region" description="Helical" evidence="1">
    <location>
        <begin position="73"/>
        <end position="93"/>
    </location>
</feature>